<protein>
    <submittedName>
        <fullName evidence="2">Uncharacterized protein</fullName>
    </submittedName>
</protein>
<dbReference type="GeneID" id="85229330"/>
<proteinExistence type="predicted"/>
<dbReference type="Proteomes" id="UP001301797">
    <property type="component" value="Chromosome"/>
</dbReference>
<keyword evidence="1" id="KW-0812">Transmembrane</keyword>
<evidence type="ECO:0000256" key="1">
    <source>
        <dbReference type="SAM" id="Phobius"/>
    </source>
</evidence>
<organism evidence="2 3">
    <name type="scientific">Methanochimaera problematica</name>
    <dbReference type="NCBI Taxonomy" id="2609417"/>
    <lineage>
        <taxon>Archaea</taxon>
        <taxon>Methanobacteriati</taxon>
        <taxon>Methanobacteriota</taxon>
        <taxon>Stenosarchaea group</taxon>
        <taxon>Methanomicrobia</taxon>
        <taxon>Methanomicrobiales</taxon>
        <taxon>Methanomicrobiaceae</taxon>
        <taxon>Methanochimaera</taxon>
    </lineage>
</organism>
<keyword evidence="3" id="KW-1185">Reference proteome</keyword>
<accession>A0AA97I272</accession>
<dbReference type="KEGG" id="mefw:F1737_04140"/>
<dbReference type="AlphaFoldDB" id="A0AA97I272"/>
<sequence>MDKNKIKIMLILSAVICIAAGTAAFEGLIETWIGAAFLVVFFPAFVITLGLWWKASEKEGDYPFIGY</sequence>
<evidence type="ECO:0000313" key="2">
    <source>
        <dbReference type="EMBL" id="WOF15945.1"/>
    </source>
</evidence>
<keyword evidence="1" id="KW-1133">Transmembrane helix</keyword>
<feature type="transmembrane region" description="Helical" evidence="1">
    <location>
        <begin position="33"/>
        <end position="53"/>
    </location>
</feature>
<dbReference type="RefSeq" id="WP_317137515.1">
    <property type="nucleotide sequence ID" value="NZ_CP043875.1"/>
</dbReference>
<dbReference type="EMBL" id="CP043875">
    <property type="protein sequence ID" value="WOF15945.1"/>
    <property type="molecule type" value="Genomic_DNA"/>
</dbReference>
<gene>
    <name evidence="2" type="ORF">F1737_04140</name>
</gene>
<reference evidence="2 3" key="1">
    <citation type="submission" date="2019-09" db="EMBL/GenBank/DDBJ databases">
        <title>The complete genome of Methanoplanus sp. FWC-SCC4.</title>
        <authorList>
            <person name="Chen S.-C."/>
            <person name="Zhou Y.-Z."/>
            <person name="Lai M.-C."/>
        </authorList>
    </citation>
    <scope>NUCLEOTIDE SEQUENCE [LARGE SCALE GENOMIC DNA]</scope>
    <source>
        <strain evidence="2 3">FWC-SCC4</strain>
    </source>
</reference>
<evidence type="ECO:0000313" key="3">
    <source>
        <dbReference type="Proteomes" id="UP001301797"/>
    </source>
</evidence>
<keyword evidence="1" id="KW-0472">Membrane</keyword>
<name>A0AA97I272_9EURY</name>